<keyword evidence="1" id="KW-1133">Transmembrane helix</keyword>
<sequence length="59" mass="7149">MLIPYLCWFAQIYHTYIFSECPKNCLIQKVIYCILTPTLACPYGYLIYAIFLERRKLYE</sequence>
<dbReference type="EMBL" id="CP049055">
    <property type="protein sequence ID" value="QII12612.1"/>
    <property type="molecule type" value="Genomic_DNA"/>
</dbReference>
<gene>
    <name evidence="3" type="ORF">KsCSTR_32330</name>
    <name evidence="2" type="ORF">kuste4232</name>
</gene>
<dbReference type="EMBL" id="CT573071">
    <property type="protein sequence ID" value="CAJ74994.1"/>
    <property type="molecule type" value="Genomic_DNA"/>
</dbReference>
<dbReference type="Proteomes" id="UP000501926">
    <property type="component" value="Chromosome"/>
</dbReference>
<protein>
    <submittedName>
        <fullName evidence="2">Uncharacterized protein</fullName>
    </submittedName>
</protein>
<reference evidence="3 4" key="3">
    <citation type="submission" date="2020-02" db="EMBL/GenBank/DDBJ databases">
        <title>Newly sequenced genome of strain CSTR1 showed variability in Candidatus Kuenenia stuttgartiensis genomes.</title>
        <authorList>
            <person name="Ding C."/>
            <person name="Adrian L."/>
        </authorList>
    </citation>
    <scope>NUCLEOTIDE SEQUENCE [LARGE SCALE GENOMIC DNA]</scope>
    <source>
        <strain evidence="3 4">CSTR1</strain>
    </source>
</reference>
<evidence type="ECO:0000256" key="1">
    <source>
        <dbReference type="SAM" id="Phobius"/>
    </source>
</evidence>
<keyword evidence="1" id="KW-0472">Membrane</keyword>
<evidence type="ECO:0000313" key="3">
    <source>
        <dbReference type="EMBL" id="QII12612.1"/>
    </source>
</evidence>
<reference evidence="2" key="2">
    <citation type="submission" date="2006-01" db="EMBL/GenBank/DDBJ databases">
        <authorList>
            <person name="Genoscope"/>
        </authorList>
    </citation>
    <scope>NUCLEOTIDE SEQUENCE</scope>
</reference>
<dbReference type="AlphaFoldDB" id="Q1Q4Q1"/>
<name>Q1Q4Q1_KUEST</name>
<reference evidence="2" key="1">
    <citation type="journal article" date="2006" name="Nature">
        <title>Deciphering the evolution and metabolism of an anammox bacterium from a community genome.</title>
        <authorList>
            <person name="Strous M."/>
            <person name="Pelletier E."/>
            <person name="Mangenot S."/>
            <person name="Rattei T."/>
            <person name="Lehner A."/>
            <person name="Taylor M.W."/>
            <person name="Horn M."/>
            <person name="Daims H."/>
            <person name="Bartol-Mavel D."/>
            <person name="Wincker P."/>
            <person name="Barbe V."/>
            <person name="Fonknechten N."/>
            <person name="Vallenet D."/>
            <person name="Segurens B."/>
            <person name="Schenowitz-Truong C."/>
            <person name="Medigue C."/>
            <person name="Collingro A."/>
            <person name="Snel B."/>
            <person name="Dutilh B.E."/>
            <person name="OpDenCamp H.J.M."/>
            <person name="vanDerDrift C."/>
            <person name="Cirpus I."/>
            <person name="vanDePas-Schoonen K.T."/>
            <person name="Harhangi H.R."/>
            <person name="vanNiftrik L."/>
            <person name="Schmid M."/>
            <person name="Keltjens J."/>
            <person name="vanDeVossenberg J."/>
            <person name="Kartal B."/>
            <person name="Meier H."/>
            <person name="Frishman D."/>
            <person name="Huynen M.A."/>
            <person name="Mewes H."/>
            <person name="Weissenbach J."/>
            <person name="Jetten M.S.M."/>
            <person name="Wagner M."/>
            <person name="LePaslier D."/>
        </authorList>
    </citation>
    <scope>NUCLEOTIDE SEQUENCE</scope>
</reference>
<organism evidence="2">
    <name type="scientific">Kuenenia stuttgartiensis</name>
    <dbReference type="NCBI Taxonomy" id="174633"/>
    <lineage>
        <taxon>Bacteria</taxon>
        <taxon>Pseudomonadati</taxon>
        <taxon>Planctomycetota</taxon>
        <taxon>Candidatus Brocadiia</taxon>
        <taxon>Candidatus Brocadiales</taxon>
        <taxon>Candidatus Brocadiaceae</taxon>
        <taxon>Candidatus Kuenenia</taxon>
    </lineage>
</organism>
<keyword evidence="1" id="KW-0812">Transmembrane</keyword>
<evidence type="ECO:0000313" key="4">
    <source>
        <dbReference type="Proteomes" id="UP000501926"/>
    </source>
</evidence>
<feature type="transmembrane region" description="Helical" evidence="1">
    <location>
        <begin position="30"/>
        <end position="51"/>
    </location>
</feature>
<accession>Q1Q4Q1</accession>
<evidence type="ECO:0000313" key="2">
    <source>
        <dbReference type="EMBL" id="CAJ74994.1"/>
    </source>
</evidence>
<proteinExistence type="predicted"/>